<evidence type="ECO:0000313" key="2">
    <source>
        <dbReference type="Proteomes" id="UP000001307"/>
    </source>
</evidence>
<dbReference type="OrthoDB" id="10317251at2759"/>
<organism evidence="1">
    <name type="scientific">Oikopleura dioica</name>
    <name type="common">Tunicate</name>
    <dbReference type="NCBI Taxonomy" id="34765"/>
    <lineage>
        <taxon>Eukaryota</taxon>
        <taxon>Metazoa</taxon>
        <taxon>Chordata</taxon>
        <taxon>Tunicata</taxon>
        <taxon>Appendicularia</taxon>
        <taxon>Copelata</taxon>
        <taxon>Oikopleuridae</taxon>
        <taxon>Oikopleura</taxon>
    </lineage>
</organism>
<dbReference type="GO" id="GO:0004623">
    <property type="term" value="F:phospholipase A2 activity"/>
    <property type="evidence" value="ECO:0007669"/>
    <property type="project" value="InterPro"/>
</dbReference>
<keyword evidence="2" id="KW-1185">Reference proteome</keyword>
<proteinExistence type="predicted"/>
<dbReference type="EMBL" id="FN653139">
    <property type="protein sequence ID" value="CBY12753.1"/>
    <property type="molecule type" value="Genomic_DNA"/>
</dbReference>
<dbReference type="Proteomes" id="UP000001307">
    <property type="component" value="Unassembled WGS sequence"/>
</dbReference>
<reference evidence="1" key="1">
    <citation type="journal article" date="2010" name="Science">
        <title>Plasticity of animal genome architecture unmasked by rapid evolution of a pelagic tunicate.</title>
        <authorList>
            <person name="Denoeud F."/>
            <person name="Henriet S."/>
            <person name="Mungpakdee S."/>
            <person name="Aury J.M."/>
            <person name="Da Silva C."/>
            <person name="Brinkmann H."/>
            <person name="Mikhaleva J."/>
            <person name="Olsen L.C."/>
            <person name="Jubin C."/>
            <person name="Canestro C."/>
            <person name="Bouquet J.M."/>
            <person name="Danks G."/>
            <person name="Poulain J."/>
            <person name="Campsteijn C."/>
            <person name="Adamski M."/>
            <person name="Cross I."/>
            <person name="Yadetie F."/>
            <person name="Muffato M."/>
            <person name="Louis A."/>
            <person name="Butcher S."/>
            <person name="Tsagkogeorga G."/>
            <person name="Konrad A."/>
            <person name="Singh S."/>
            <person name="Jensen M.F."/>
            <person name="Cong E.H."/>
            <person name="Eikeseth-Otteraa H."/>
            <person name="Noel B."/>
            <person name="Anthouard V."/>
            <person name="Porcel B.M."/>
            <person name="Kachouri-Lafond R."/>
            <person name="Nishino A."/>
            <person name="Ugolini M."/>
            <person name="Chourrout P."/>
            <person name="Nishida H."/>
            <person name="Aasland R."/>
            <person name="Huzurbazar S."/>
            <person name="Westhof E."/>
            <person name="Delsuc F."/>
            <person name="Lehrach H."/>
            <person name="Reinhardt R."/>
            <person name="Weissenbach J."/>
            <person name="Roy S.W."/>
            <person name="Artiguenave F."/>
            <person name="Postlethwait J.H."/>
            <person name="Manak J.R."/>
            <person name="Thompson E.M."/>
            <person name="Jaillon O."/>
            <person name="Du Pasquier L."/>
            <person name="Boudinot P."/>
            <person name="Liberles D.A."/>
            <person name="Volff J.N."/>
            <person name="Philippe H."/>
            <person name="Lenhard B."/>
            <person name="Roest Crollius H."/>
            <person name="Wincker P."/>
            <person name="Chourrout D."/>
        </authorList>
    </citation>
    <scope>NUCLEOTIDE SEQUENCE [LARGE SCALE GENOMIC DNA]</scope>
</reference>
<dbReference type="Gene3D" id="1.20.90.10">
    <property type="entry name" value="Phospholipase A2 domain"/>
    <property type="match status" value="1"/>
</dbReference>
<sequence>MKIFNQIVLITAVNARNARQLEASGVEKLVQHFSSIDTEKLQDYGCAGRGYFDSTEPAVGLPVDEIDRSFIWWKKCIKCAQSEYSAYDLEYNHFDYQEFYEFDLDSEICGGSKTVKHAICQCDKSFAKRLIDLTGLAPCCFDEQNGGYEIFNTELKCCENAEVKDLGTCEA</sequence>
<dbReference type="SUPFAM" id="SSF48619">
    <property type="entry name" value="Phospholipase A2, PLA2"/>
    <property type="match status" value="1"/>
</dbReference>
<dbReference type="InParanoid" id="E4XSP1"/>
<dbReference type="InterPro" id="IPR036444">
    <property type="entry name" value="PLipase_A2_dom_sf"/>
</dbReference>
<evidence type="ECO:0000313" key="1">
    <source>
        <dbReference type="EMBL" id="CBY12753.1"/>
    </source>
</evidence>
<dbReference type="AlphaFoldDB" id="E4XSP1"/>
<protein>
    <recommendedName>
        <fullName evidence="3">Phospholipase A2 domain-containing protein</fullName>
    </recommendedName>
</protein>
<name>E4XSP1_OIKDI</name>
<evidence type="ECO:0008006" key="3">
    <source>
        <dbReference type="Google" id="ProtNLM"/>
    </source>
</evidence>
<accession>E4XSP1</accession>
<dbReference type="GO" id="GO:0006644">
    <property type="term" value="P:phospholipid metabolic process"/>
    <property type="evidence" value="ECO:0007669"/>
    <property type="project" value="InterPro"/>
</dbReference>
<dbReference type="GO" id="GO:0050482">
    <property type="term" value="P:arachidonate secretion"/>
    <property type="evidence" value="ECO:0007669"/>
    <property type="project" value="InterPro"/>
</dbReference>
<gene>
    <name evidence="1" type="ORF">GSOID_T00002812001</name>
</gene>